<dbReference type="Pfam" id="PF03480">
    <property type="entry name" value="DctP"/>
    <property type="match status" value="1"/>
</dbReference>
<dbReference type="PATRIC" id="fig|2754.20.peg.206"/>
<evidence type="ECO:0000256" key="3">
    <source>
        <dbReference type="ARBA" id="ARBA00022729"/>
    </source>
</evidence>
<protein>
    <submittedName>
        <fullName evidence="5">C4-dicarboxylate ABC transporter substrate-binding protein</fullName>
    </submittedName>
</protein>
<dbReference type="InterPro" id="IPR018389">
    <property type="entry name" value="DctP_fam"/>
</dbReference>
<dbReference type="CDD" id="cd13676">
    <property type="entry name" value="PBP2_TRAP_DctP2_like"/>
    <property type="match status" value="1"/>
</dbReference>
<reference evidence="5 6" key="1">
    <citation type="submission" date="2014-04" db="EMBL/GenBank/DDBJ databases">
        <title>Draft Genome Sequence of Synergistes jonesii.</title>
        <authorList>
            <person name="Coil D.A."/>
            <person name="Eisen J.A."/>
            <person name="Holland-Moritz H.E."/>
        </authorList>
    </citation>
    <scope>NUCLEOTIDE SEQUENCE [LARGE SCALE GENOMIC DNA]</scope>
    <source>
        <strain evidence="5 6">78-1</strain>
    </source>
</reference>
<gene>
    <name evidence="5" type="ORF">EH55_05090</name>
</gene>
<keyword evidence="6" id="KW-1185">Reference proteome</keyword>
<dbReference type="EMBL" id="JMKI01000031">
    <property type="protein sequence ID" value="KEJ92377.1"/>
    <property type="molecule type" value="Genomic_DNA"/>
</dbReference>
<dbReference type="eggNOG" id="COG1638">
    <property type="taxonomic scope" value="Bacteria"/>
</dbReference>
<evidence type="ECO:0000313" key="5">
    <source>
        <dbReference type="EMBL" id="KEJ92377.1"/>
    </source>
</evidence>
<dbReference type="Proteomes" id="UP000027665">
    <property type="component" value="Unassembled WGS sequence"/>
</dbReference>
<dbReference type="NCBIfam" id="TIGR00787">
    <property type="entry name" value="dctP"/>
    <property type="match status" value="1"/>
</dbReference>
<dbReference type="STRING" id="2754.EH55_05090"/>
<dbReference type="PANTHER" id="PTHR33376:SF7">
    <property type="entry name" value="C4-DICARBOXYLATE-BINDING PROTEIN DCTB"/>
    <property type="match status" value="1"/>
</dbReference>
<organism evidence="5 6">
    <name type="scientific">Synergistes jonesii</name>
    <dbReference type="NCBI Taxonomy" id="2754"/>
    <lineage>
        <taxon>Bacteria</taxon>
        <taxon>Thermotogati</taxon>
        <taxon>Synergistota</taxon>
        <taxon>Synergistia</taxon>
        <taxon>Synergistales</taxon>
        <taxon>Synergistaceae</taxon>
        <taxon>Synergistes</taxon>
    </lineage>
</organism>
<evidence type="ECO:0000256" key="2">
    <source>
        <dbReference type="ARBA" id="ARBA00022448"/>
    </source>
</evidence>
<dbReference type="PANTHER" id="PTHR33376">
    <property type="match status" value="1"/>
</dbReference>
<dbReference type="GeneID" id="90983668"/>
<accession>A0A073J3S2</accession>
<proteinExistence type="inferred from homology"/>
<evidence type="ECO:0000256" key="1">
    <source>
        <dbReference type="ARBA" id="ARBA00009023"/>
    </source>
</evidence>
<dbReference type="NCBIfam" id="NF037995">
    <property type="entry name" value="TRAP_S1"/>
    <property type="match status" value="1"/>
</dbReference>
<dbReference type="GO" id="GO:0055085">
    <property type="term" value="P:transmembrane transport"/>
    <property type="evidence" value="ECO:0007669"/>
    <property type="project" value="InterPro"/>
</dbReference>
<feature type="chain" id="PRO_5001690281" evidence="4">
    <location>
        <begin position="24"/>
        <end position="327"/>
    </location>
</feature>
<dbReference type="InterPro" id="IPR038404">
    <property type="entry name" value="TRAP_DctP_sf"/>
</dbReference>
<keyword evidence="2" id="KW-0813">Transport</keyword>
<sequence length="327" mass="36164">MKKFLALVLIAAAVAFLPSHASAVTKMKLAYVVPEAQSTHVAAAKFFKPYVEQHTDGEIIVELYPNGQLGGDRQVIEAVGLGTIHMTIPAVAVLSGFDPHFQVFDLPFLFKSRQEAYDALDGELGTKLNELLPPLGIKNLAYAENGFRMITNNRGPVTKPADLKGLKIRTMENPIHMATFRALGANPTPMSFGELYTALQQKTVDAEENPIPLIYTSKFYEVQKYCSLSGHVYAATALLVNDDWFNSLPEKHQKVLQDAAKIYRTEQRKISAQQDKEMIESLKKNGMIVNEITPSEKKAFSAATAVVYKEFADMVKGGQELIDLAKK</sequence>
<dbReference type="PIRSF" id="PIRSF006470">
    <property type="entry name" value="DctB"/>
    <property type="match status" value="1"/>
</dbReference>
<dbReference type="RefSeq" id="WP_037976173.1">
    <property type="nucleotide sequence ID" value="NZ_JMKI01000031.1"/>
</dbReference>
<evidence type="ECO:0000256" key="4">
    <source>
        <dbReference type="SAM" id="SignalP"/>
    </source>
</evidence>
<comment type="similarity">
    <text evidence="1">Belongs to the bacterial solute-binding protein 7 family.</text>
</comment>
<keyword evidence="3 4" id="KW-0732">Signal</keyword>
<dbReference type="Gene3D" id="3.40.190.170">
    <property type="entry name" value="Bacterial extracellular solute-binding protein, family 7"/>
    <property type="match status" value="1"/>
</dbReference>
<dbReference type="AlphaFoldDB" id="A0A073J3S2"/>
<feature type="signal peptide" evidence="4">
    <location>
        <begin position="1"/>
        <end position="23"/>
    </location>
</feature>
<name>A0A073J3S2_9BACT</name>
<dbReference type="GO" id="GO:0030288">
    <property type="term" value="C:outer membrane-bounded periplasmic space"/>
    <property type="evidence" value="ECO:0007669"/>
    <property type="project" value="InterPro"/>
</dbReference>
<evidence type="ECO:0000313" key="6">
    <source>
        <dbReference type="Proteomes" id="UP000027665"/>
    </source>
</evidence>
<dbReference type="InterPro" id="IPR004682">
    <property type="entry name" value="TRAP_DctP"/>
</dbReference>
<comment type="caution">
    <text evidence="5">The sequence shown here is derived from an EMBL/GenBank/DDBJ whole genome shotgun (WGS) entry which is preliminary data.</text>
</comment>
<dbReference type="OrthoDB" id="89872at2"/>